<dbReference type="Gene3D" id="3.30.1340.20">
    <property type="entry name" value="3H domain"/>
    <property type="match status" value="1"/>
</dbReference>
<evidence type="ECO:0000259" key="1">
    <source>
        <dbReference type="Pfam" id="PF02829"/>
    </source>
</evidence>
<reference evidence="3" key="1">
    <citation type="submission" date="2019-08" db="EMBL/GenBank/DDBJ databases">
        <authorList>
            <person name="Kucharzyk K."/>
            <person name="Murdoch R.W."/>
            <person name="Higgins S."/>
            <person name="Loffler F."/>
        </authorList>
    </citation>
    <scope>NUCLEOTIDE SEQUENCE</scope>
</reference>
<dbReference type="AlphaFoldDB" id="A0A645BHK7"/>
<name>A0A645BHK7_9ZZZZ</name>
<dbReference type="Gene3D" id="1.10.10.10">
    <property type="entry name" value="Winged helix-like DNA-binding domain superfamily/Winged helix DNA-binding domain"/>
    <property type="match status" value="1"/>
</dbReference>
<proteinExistence type="predicted"/>
<feature type="domain" description="Helix-turn-helix type 11" evidence="2">
    <location>
        <begin position="61"/>
        <end position="113"/>
    </location>
</feature>
<dbReference type="InterPro" id="IPR013196">
    <property type="entry name" value="HTH_11"/>
</dbReference>
<dbReference type="SUPFAM" id="SSF46785">
    <property type="entry name" value="Winged helix' DNA-binding domain"/>
    <property type="match status" value="1"/>
</dbReference>
<evidence type="ECO:0008006" key="4">
    <source>
        <dbReference type="Google" id="ProtNLM"/>
    </source>
</evidence>
<dbReference type="PANTHER" id="PTHR40068:SF1">
    <property type="entry name" value="TRANSCRIPTION REPRESSOR NIAR-RELATED"/>
    <property type="match status" value="1"/>
</dbReference>
<dbReference type="InterPro" id="IPR035922">
    <property type="entry name" value="3H_dom_sf"/>
</dbReference>
<sequence>MIAYTVQMAISIFVLFFVSAASITPVYTHVDFLKIKCIIKSNHHCVYYCSRKGKNMNAVERRKKITEIISTSSEPVTGNELATMLSVTRQVVVQDIALLKAGGLQVVATPSGYMMINMVIKGRPVKVFTCRHMSLEQAKAELKIIVANGGKVRDVIIEHPVYGEISGTLMLQTMEAVENLIERLKQKDSQMLSSVTDGIHMHTVEAENERALDVIEEKLRKAGILLQP</sequence>
<dbReference type="GO" id="GO:0036094">
    <property type="term" value="F:small molecule binding"/>
    <property type="evidence" value="ECO:0007669"/>
    <property type="project" value="InterPro"/>
</dbReference>
<dbReference type="SUPFAM" id="SSF75500">
    <property type="entry name" value="Putative transcriptional regulator TM1602, C-terminal domain"/>
    <property type="match status" value="1"/>
</dbReference>
<comment type="caution">
    <text evidence="3">The sequence shown here is derived from an EMBL/GenBank/DDBJ whole genome shotgun (WGS) entry which is preliminary data.</text>
</comment>
<dbReference type="EMBL" id="VSSQ01020190">
    <property type="protein sequence ID" value="MPM64857.1"/>
    <property type="molecule type" value="Genomic_DNA"/>
</dbReference>
<dbReference type="PANTHER" id="PTHR40068">
    <property type="entry name" value="TRANSCRIPTION REPRESSOR NIAR-RELATED"/>
    <property type="match status" value="1"/>
</dbReference>
<organism evidence="3">
    <name type="scientific">bioreactor metagenome</name>
    <dbReference type="NCBI Taxonomy" id="1076179"/>
    <lineage>
        <taxon>unclassified sequences</taxon>
        <taxon>metagenomes</taxon>
        <taxon>ecological metagenomes</taxon>
    </lineage>
</organism>
<dbReference type="InterPro" id="IPR036388">
    <property type="entry name" value="WH-like_DNA-bd_sf"/>
</dbReference>
<dbReference type="Pfam" id="PF08279">
    <property type="entry name" value="HTH_11"/>
    <property type="match status" value="1"/>
</dbReference>
<protein>
    <recommendedName>
        <fullName evidence="4">Transcription repressor NiaR</fullName>
    </recommendedName>
</protein>
<dbReference type="Pfam" id="PF02829">
    <property type="entry name" value="3H"/>
    <property type="match status" value="1"/>
</dbReference>
<evidence type="ECO:0000313" key="3">
    <source>
        <dbReference type="EMBL" id="MPM64857.1"/>
    </source>
</evidence>
<accession>A0A645BHK7</accession>
<evidence type="ECO:0000259" key="2">
    <source>
        <dbReference type="Pfam" id="PF08279"/>
    </source>
</evidence>
<dbReference type="InterPro" id="IPR004173">
    <property type="entry name" value="3H_domain"/>
</dbReference>
<gene>
    <name evidence="3" type="ORF">SDC9_111748</name>
</gene>
<dbReference type="InterPro" id="IPR036390">
    <property type="entry name" value="WH_DNA-bd_sf"/>
</dbReference>
<feature type="domain" description="3H" evidence="1">
    <location>
        <begin position="129"/>
        <end position="225"/>
    </location>
</feature>
<dbReference type="InterPro" id="IPR026043">
    <property type="entry name" value="NadR"/>
</dbReference>